<organism evidence="2 3">
    <name type="scientific">Phytophthora fragariaefolia</name>
    <dbReference type="NCBI Taxonomy" id="1490495"/>
    <lineage>
        <taxon>Eukaryota</taxon>
        <taxon>Sar</taxon>
        <taxon>Stramenopiles</taxon>
        <taxon>Oomycota</taxon>
        <taxon>Peronosporomycetes</taxon>
        <taxon>Peronosporales</taxon>
        <taxon>Peronosporaceae</taxon>
        <taxon>Phytophthora</taxon>
    </lineage>
</organism>
<dbReference type="EMBL" id="BSXT01000404">
    <property type="protein sequence ID" value="GMF26566.1"/>
    <property type="molecule type" value="Genomic_DNA"/>
</dbReference>
<accession>A0A9W6X226</accession>
<sequence length="129" mass="13974">MLDNARYGFIRIPRPGSSGSKEGGSKLEGSGPASSGLDVFGSDEVYADPSQDESLDPIKPSVQTISARRSYIDDILVTAGSWDHLCDRVEDLLDACDRWKADPKDLAALTDLPFPQPLRSMQSFLGSLN</sequence>
<dbReference type="AlphaFoldDB" id="A0A9W6X226"/>
<dbReference type="SUPFAM" id="SSF56672">
    <property type="entry name" value="DNA/RNA polymerases"/>
    <property type="match status" value="1"/>
</dbReference>
<dbReference type="Proteomes" id="UP001165121">
    <property type="component" value="Unassembled WGS sequence"/>
</dbReference>
<protein>
    <submittedName>
        <fullName evidence="2">Unnamed protein product</fullName>
    </submittedName>
</protein>
<evidence type="ECO:0000256" key="1">
    <source>
        <dbReference type="SAM" id="MobiDB-lite"/>
    </source>
</evidence>
<name>A0A9W6X226_9STRA</name>
<dbReference type="InterPro" id="IPR043502">
    <property type="entry name" value="DNA/RNA_pol_sf"/>
</dbReference>
<keyword evidence="3" id="KW-1185">Reference proteome</keyword>
<evidence type="ECO:0000313" key="2">
    <source>
        <dbReference type="EMBL" id="GMF26566.1"/>
    </source>
</evidence>
<gene>
    <name evidence="2" type="ORF">Pfra01_000505700</name>
</gene>
<feature type="region of interest" description="Disordered" evidence="1">
    <location>
        <begin position="1"/>
        <end position="57"/>
    </location>
</feature>
<reference evidence="2" key="1">
    <citation type="submission" date="2023-04" db="EMBL/GenBank/DDBJ databases">
        <title>Phytophthora fragariaefolia NBRC 109709.</title>
        <authorList>
            <person name="Ichikawa N."/>
            <person name="Sato H."/>
            <person name="Tonouchi N."/>
        </authorList>
    </citation>
    <scope>NUCLEOTIDE SEQUENCE</scope>
    <source>
        <strain evidence="2">NBRC 109709</strain>
    </source>
</reference>
<proteinExistence type="predicted"/>
<comment type="caution">
    <text evidence="2">The sequence shown here is derived from an EMBL/GenBank/DDBJ whole genome shotgun (WGS) entry which is preliminary data.</text>
</comment>
<dbReference type="OrthoDB" id="3863715at2759"/>
<evidence type="ECO:0000313" key="3">
    <source>
        <dbReference type="Proteomes" id="UP001165121"/>
    </source>
</evidence>